<dbReference type="Proteomes" id="UP001431902">
    <property type="component" value="Unassembled WGS sequence"/>
</dbReference>
<gene>
    <name evidence="1" type="ORF">QLQ16_01035</name>
</gene>
<dbReference type="RefSeq" id="WP_283222825.1">
    <property type="nucleotide sequence ID" value="NZ_JASGBH010000001.1"/>
</dbReference>
<reference evidence="1" key="1">
    <citation type="submission" date="2023-05" db="EMBL/GenBank/DDBJ databases">
        <title>Limnohabitans sp. strain HM2-2 Genome sequencing and assembly.</title>
        <authorList>
            <person name="Jung Y."/>
        </authorList>
    </citation>
    <scope>NUCLEOTIDE SEQUENCE</scope>
    <source>
        <strain evidence="1">HM2-2</strain>
    </source>
</reference>
<proteinExistence type="predicted"/>
<sequence length="106" mass="12310">MSGPTWGQWFGATQEADSNFLIAEENYAAAQKWKAYAARLEKELDEVWDLYRETKGNAVGQMKLKEESLSEIEKLDPGNRMLDVSTRKEIFKVAKEEEMSQIRKKY</sequence>
<dbReference type="EMBL" id="JASGBH010000001">
    <property type="protein sequence ID" value="MDI9232415.1"/>
    <property type="molecule type" value="Genomic_DNA"/>
</dbReference>
<comment type="caution">
    <text evidence="1">The sequence shown here is derived from an EMBL/GenBank/DDBJ whole genome shotgun (WGS) entry which is preliminary data.</text>
</comment>
<evidence type="ECO:0000313" key="2">
    <source>
        <dbReference type="Proteomes" id="UP001431902"/>
    </source>
</evidence>
<keyword evidence="2" id="KW-1185">Reference proteome</keyword>
<organism evidence="1 2">
    <name type="scientific">Limnohabitans lacus</name>
    <dbReference type="NCBI Taxonomy" id="3045173"/>
    <lineage>
        <taxon>Bacteria</taxon>
        <taxon>Pseudomonadati</taxon>
        <taxon>Pseudomonadota</taxon>
        <taxon>Betaproteobacteria</taxon>
        <taxon>Burkholderiales</taxon>
        <taxon>Comamonadaceae</taxon>
        <taxon>Limnohabitans</taxon>
    </lineage>
</organism>
<name>A0ABT6X2R9_9BURK</name>
<protein>
    <submittedName>
        <fullName evidence="1">Uncharacterized protein</fullName>
    </submittedName>
</protein>
<evidence type="ECO:0000313" key="1">
    <source>
        <dbReference type="EMBL" id="MDI9232415.1"/>
    </source>
</evidence>
<accession>A0ABT6X2R9</accession>